<dbReference type="EnsemblPlants" id="AET6Gv20568700.19">
    <property type="protein sequence ID" value="AET6Gv20568700.19"/>
    <property type="gene ID" value="AET6Gv20568700"/>
</dbReference>
<reference evidence="1" key="4">
    <citation type="submission" date="2019-03" db="UniProtKB">
        <authorList>
            <consortium name="EnsemblPlants"/>
        </authorList>
    </citation>
    <scope>IDENTIFICATION</scope>
</reference>
<name>A0A453P1H2_AEGTS</name>
<evidence type="ECO:0000313" key="2">
    <source>
        <dbReference type="Proteomes" id="UP000015105"/>
    </source>
</evidence>
<dbReference type="AlphaFoldDB" id="A0A453P1H2"/>
<dbReference type="GO" id="GO:0005737">
    <property type="term" value="C:cytoplasm"/>
    <property type="evidence" value="ECO:0007669"/>
    <property type="project" value="TreeGrafter"/>
</dbReference>
<evidence type="ECO:0000313" key="1">
    <source>
        <dbReference type="EnsemblPlants" id="AET6Gv20568700.19"/>
    </source>
</evidence>
<proteinExistence type="predicted"/>
<sequence length="41" mass="4655">MGYAEEDKTTVLELTYNYGVTEYNKGNAYAQVLTSAGCYWH</sequence>
<dbReference type="GO" id="GO:0004462">
    <property type="term" value="F:lactoylglutathione lyase activity"/>
    <property type="evidence" value="ECO:0007669"/>
    <property type="project" value="TreeGrafter"/>
</dbReference>
<dbReference type="Gramene" id="AET6Gv20568700.19">
    <property type="protein sequence ID" value="AET6Gv20568700.19"/>
    <property type="gene ID" value="AET6Gv20568700"/>
</dbReference>
<reference evidence="1" key="3">
    <citation type="journal article" date="2017" name="Nature">
        <title>Genome sequence of the progenitor of the wheat D genome Aegilops tauschii.</title>
        <authorList>
            <person name="Luo M.C."/>
            <person name="Gu Y.Q."/>
            <person name="Puiu D."/>
            <person name="Wang H."/>
            <person name="Twardziok S.O."/>
            <person name="Deal K.R."/>
            <person name="Huo N."/>
            <person name="Zhu T."/>
            <person name="Wang L."/>
            <person name="Wang Y."/>
            <person name="McGuire P.E."/>
            <person name="Liu S."/>
            <person name="Long H."/>
            <person name="Ramasamy R.K."/>
            <person name="Rodriguez J.C."/>
            <person name="Van S.L."/>
            <person name="Yuan L."/>
            <person name="Wang Z."/>
            <person name="Xia Z."/>
            <person name="Xiao L."/>
            <person name="Anderson O.D."/>
            <person name="Ouyang S."/>
            <person name="Liang Y."/>
            <person name="Zimin A.V."/>
            <person name="Pertea G."/>
            <person name="Qi P."/>
            <person name="Bennetzen J.L."/>
            <person name="Dai X."/>
            <person name="Dawson M.W."/>
            <person name="Muller H.G."/>
            <person name="Kugler K."/>
            <person name="Rivarola-Duarte L."/>
            <person name="Spannagl M."/>
            <person name="Mayer K.F.X."/>
            <person name="Lu F.H."/>
            <person name="Bevan M.W."/>
            <person name="Leroy P."/>
            <person name="Li P."/>
            <person name="You F.M."/>
            <person name="Sun Q."/>
            <person name="Liu Z."/>
            <person name="Lyons E."/>
            <person name="Wicker T."/>
            <person name="Salzberg S.L."/>
            <person name="Devos K.M."/>
            <person name="Dvorak J."/>
        </authorList>
    </citation>
    <scope>NUCLEOTIDE SEQUENCE [LARGE SCALE GENOMIC DNA]</scope>
    <source>
        <strain evidence="1">cv. AL8/78</strain>
    </source>
</reference>
<protein>
    <submittedName>
        <fullName evidence="1">Uncharacterized protein</fullName>
    </submittedName>
</protein>
<accession>A0A453P1H2</accession>
<dbReference type="Proteomes" id="UP000015105">
    <property type="component" value="Chromosome 6D"/>
</dbReference>
<dbReference type="PANTHER" id="PTHR46036">
    <property type="entry name" value="LACTOYLGLUTATHIONE LYASE"/>
    <property type="match status" value="1"/>
</dbReference>
<organism evidence="1 2">
    <name type="scientific">Aegilops tauschii subsp. strangulata</name>
    <name type="common">Goatgrass</name>
    <dbReference type="NCBI Taxonomy" id="200361"/>
    <lineage>
        <taxon>Eukaryota</taxon>
        <taxon>Viridiplantae</taxon>
        <taxon>Streptophyta</taxon>
        <taxon>Embryophyta</taxon>
        <taxon>Tracheophyta</taxon>
        <taxon>Spermatophyta</taxon>
        <taxon>Magnoliopsida</taxon>
        <taxon>Liliopsida</taxon>
        <taxon>Poales</taxon>
        <taxon>Poaceae</taxon>
        <taxon>BOP clade</taxon>
        <taxon>Pooideae</taxon>
        <taxon>Triticodae</taxon>
        <taxon>Triticeae</taxon>
        <taxon>Triticinae</taxon>
        <taxon>Aegilops</taxon>
    </lineage>
</organism>
<reference evidence="2" key="1">
    <citation type="journal article" date="2014" name="Science">
        <title>Ancient hybridizations among the ancestral genomes of bread wheat.</title>
        <authorList>
            <consortium name="International Wheat Genome Sequencing Consortium,"/>
            <person name="Marcussen T."/>
            <person name="Sandve S.R."/>
            <person name="Heier L."/>
            <person name="Spannagl M."/>
            <person name="Pfeifer M."/>
            <person name="Jakobsen K.S."/>
            <person name="Wulff B.B."/>
            <person name="Steuernagel B."/>
            <person name="Mayer K.F."/>
            <person name="Olsen O.A."/>
        </authorList>
    </citation>
    <scope>NUCLEOTIDE SEQUENCE [LARGE SCALE GENOMIC DNA]</scope>
    <source>
        <strain evidence="2">cv. AL8/78</strain>
    </source>
</reference>
<dbReference type="GO" id="GO:0019243">
    <property type="term" value="P:methylglyoxal catabolic process to D-lactate via S-lactoyl-glutathione"/>
    <property type="evidence" value="ECO:0007669"/>
    <property type="project" value="TreeGrafter"/>
</dbReference>
<dbReference type="Gene3D" id="3.10.180.10">
    <property type="entry name" value="2,3-Dihydroxybiphenyl 1,2-Dioxygenase, domain 1"/>
    <property type="match status" value="1"/>
</dbReference>
<keyword evidence="2" id="KW-1185">Reference proteome</keyword>
<dbReference type="InterPro" id="IPR029068">
    <property type="entry name" value="Glyas_Bleomycin-R_OHBP_Dase"/>
</dbReference>
<dbReference type="PANTHER" id="PTHR46036:SF2">
    <property type="entry name" value="LACTOYLGLUTATHIONE LYASE GLX1"/>
    <property type="match status" value="1"/>
</dbReference>
<reference evidence="1" key="5">
    <citation type="journal article" date="2021" name="G3 (Bethesda)">
        <title>Aegilops tauschii genome assembly Aet v5.0 features greater sequence contiguity and improved annotation.</title>
        <authorList>
            <person name="Wang L."/>
            <person name="Zhu T."/>
            <person name="Rodriguez J.C."/>
            <person name="Deal K.R."/>
            <person name="Dubcovsky J."/>
            <person name="McGuire P.E."/>
            <person name="Lux T."/>
            <person name="Spannagl M."/>
            <person name="Mayer K.F.X."/>
            <person name="Baldrich P."/>
            <person name="Meyers B.C."/>
            <person name="Huo N."/>
            <person name="Gu Y.Q."/>
            <person name="Zhou H."/>
            <person name="Devos K.M."/>
            <person name="Bennetzen J.L."/>
            <person name="Unver T."/>
            <person name="Budak H."/>
            <person name="Gulick P.J."/>
            <person name="Galiba G."/>
            <person name="Kalapos B."/>
            <person name="Nelson D.R."/>
            <person name="Li P."/>
            <person name="You F.M."/>
            <person name="Luo M.C."/>
            <person name="Dvorak J."/>
        </authorList>
    </citation>
    <scope>NUCLEOTIDE SEQUENCE [LARGE SCALE GENOMIC DNA]</scope>
    <source>
        <strain evidence="1">cv. AL8/78</strain>
    </source>
</reference>
<reference evidence="2" key="2">
    <citation type="journal article" date="2017" name="Nat. Plants">
        <title>The Aegilops tauschii genome reveals multiple impacts of transposons.</title>
        <authorList>
            <person name="Zhao G."/>
            <person name="Zou C."/>
            <person name="Li K."/>
            <person name="Wang K."/>
            <person name="Li T."/>
            <person name="Gao L."/>
            <person name="Zhang X."/>
            <person name="Wang H."/>
            <person name="Yang Z."/>
            <person name="Liu X."/>
            <person name="Jiang W."/>
            <person name="Mao L."/>
            <person name="Kong X."/>
            <person name="Jiao Y."/>
            <person name="Jia J."/>
        </authorList>
    </citation>
    <scope>NUCLEOTIDE SEQUENCE [LARGE SCALE GENOMIC DNA]</scope>
    <source>
        <strain evidence="2">cv. AL8/78</strain>
    </source>
</reference>